<dbReference type="EMBL" id="AFZG01000015">
    <property type="protein sequence ID" value="EHL19804.1"/>
    <property type="molecule type" value="Genomic_DNA"/>
</dbReference>
<gene>
    <name evidence="1" type="ORF">HMPREF9628_01320</name>
</gene>
<dbReference type="AlphaFoldDB" id="G9XBF3"/>
<reference evidence="1 2" key="1">
    <citation type="submission" date="2011-08" db="EMBL/GenBank/DDBJ databases">
        <title>The Genome Sequence of Eubacteriaceae bacterium CM5.</title>
        <authorList>
            <consortium name="The Broad Institute Genome Sequencing Platform"/>
            <person name="Earl A."/>
            <person name="Ward D."/>
            <person name="Feldgarden M."/>
            <person name="Gevers D."/>
            <person name="Sizova M."/>
            <person name="Hazen A."/>
            <person name="Epstein S."/>
            <person name="Young S.K."/>
            <person name="Zeng Q."/>
            <person name="Gargeya S."/>
            <person name="Fitzgerald M."/>
            <person name="Haas B."/>
            <person name="Abouelleil A."/>
            <person name="Alvarado L."/>
            <person name="Arachchi H.M."/>
            <person name="Berlin A."/>
            <person name="Brown A."/>
            <person name="Chapman S.B."/>
            <person name="Chen Z."/>
            <person name="Dunbar C."/>
            <person name="Freedman E."/>
            <person name="Gearin G."/>
            <person name="Gellesch M."/>
            <person name="Goldberg J."/>
            <person name="Griggs A."/>
            <person name="Gujja S."/>
            <person name="Heiman D."/>
            <person name="Howarth C."/>
            <person name="Larson L."/>
            <person name="Lui A."/>
            <person name="MacDonald P.J.P."/>
            <person name="Montmayeur A."/>
            <person name="Murphy C."/>
            <person name="Neiman D."/>
            <person name="Pearson M."/>
            <person name="Priest M."/>
            <person name="Roberts A."/>
            <person name="Saif S."/>
            <person name="Shea T."/>
            <person name="Shenoy N."/>
            <person name="Sisk P."/>
            <person name="Stolte C."/>
            <person name="Sykes S."/>
            <person name="Wortman J."/>
            <person name="Nusbaum C."/>
            <person name="Birren B."/>
        </authorList>
    </citation>
    <scope>NUCLEOTIDE SEQUENCE [LARGE SCALE GENOMIC DNA]</scope>
    <source>
        <strain evidence="1 2">CM5</strain>
    </source>
</reference>
<dbReference type="Proteomes" id="UP000003379">
    <property type="component" value="Unassembled WGS sequence"/>
</dbReference>
<dbReference type="HOGENOM" id="CLU_1990540_0_0_9"/>
<dbReference type="RefSeq" id="WP_009529323.1">
    <property type="nucleotide sequence ID" value="NZ_JH414605.1"/>
</dbReference>
<protein>
    <submittedName>
        <fullName evidence="1">Uncharacterized protein</fullName>
    </submittedName>
</protein>
<name>G9XBF3_9FIRM</name>
<sequence length="125" mass="14605">MNKNVMSIDEIISELDEIPSLLDNTNYCDWHIKATAIDETIKILKKLSKDVNLSEGEKLYLKDLLNNKINSYDLQIKMEKFKKSKVAADKYSDMFIEEIDKDISEVLSKKRYANSILKKLKKEEK</sequence>
<organism evidence="1 2">
    <name type="scientific">Peptoanaerobacter stomatis</name>
    <dbReference type="NCBI Taxonomy" id="796937"/>
    <lineage>
        <taxon>Bacteria</taxon>
        <taxon>Bacillati</taxon>
        <taxon>Bacillota</taxon>
        <taxon>Clostridia</taxon>
        <taxon>Peptostreptococcales</taxon>
        <taxon>Filifactoraceae</taxon>
        <taxon>Peptoanaerobacter</taxon>
    </lineage>
</organism>
<evidence type="ECO:0000313" key="1">
    <source>
        <dbReference type="EMBL" id="EHL19804.1"/>
    </source>
</evidence>
<comment type="caution">
    <text evidence="1">The sequence shown here is derived from an EMBL/GenBank/DDBJ whole genome shotgun (WGS) entry which is preliminary data.</text>
</comment>
<accession>G9XBF3</accession>
<proteinExistence type="predicted"/>
<evidence type="ECO:0000313" key="2">
    <source>
        <dbReference type="Proteomes" id="UP000003379"/>
    </source>
</evidence>